<dbReference type="PANTHER" id="PTHR48094:SF12">
    <property type="entry name" value="PARKINSON DISEASE PROTEIN 7 HOMOLOG"/>
    <property type="match status" value="1"/>
</dbReference>
<accession>A0A363UM26</accession>
<protein>
    <submittedName>
        <fullName evidence="3">DJ-1 family protein</fullName>
    </submittedName>
</protein>
<reference evidence="3 4" key="1">
    <citation type="submission" date="2018-05" db="EMBL/GenBank/DDBJ databases">
        <title>Abyssibacter profundi OUC007T gen. nov., sp. nov, a marine bacterium isolated from seawater of the Mariana Trench.</title>
        <authorList>
            <person name="Zhou S."/>
        </authorList>
    </citation>
    <scope>NUCLEOTIDE SEQUENCE [LARGE SCALE GENOMIC DNA]</scope>
    <source>
        <strain evidence="3 4">OUC007</strain>
    </source>
</reference>
<proteinExistence type="predicted"/>
<dbReference type="GO" id="GO:0005737">
    <property type="term" value="C:cytoplasm"/>
    <property type="evidence" value="ECO:0007669"/>
    <property type="project" value="TreeGrafter"/>
</dbReference>
<organism evidence="3 4">
    <name type="scientific">Abyssibacter profundi</name>
    <dbReference type="NCBI Taxonomy" id="2182787"/>
    <lineage>
        <taxon>Bacteria</taxon>
        <taxon>Pseudomonadati</taxon>
        <taxon>Pseudomonadota</taxon>
        <taxon>Gammaproteobacteria</taxon>
        <taxon>Chromatiales</taxon>
        <taxon>Oceanococcaceae</taxon>
        <taxon>Abyssibacter</taxon>
    </lineage>
</organism>
<evidence type="ECO:0000259" key="2">
    <source>
        <dbReference type="Pfam" id="PF01965"/>
    </source>
</evidence>
<evidence type="ECO:0000313" key="3">
    <source>
        <dbReference type="EMBL" id="PWN56475.1"/>
    </source>
</evidence>
<dbReference type="Pfam" id="PF01965">
    <property type="entry name" value="DJ-1_PfpI"/>
    <property type="match status" value="1"/>
</dbReference>
<dbReference type="Gene3D" id="3.40.50.880">
    <property type="match status" value="1"/>
</dbReference>
<name>A0A363UM26_9GAMM</name>
<keyword evidence="4" id="KW-1185">Reference proteome</keyword>
<feature type="domain" description="DJ-1/PfpI" evidence="2">
    <location>
        <begin position="4"/>
        <end position="165"/>
    </location>
</feature>
<dbReference type="InterPro" id="IPR050325">
    <property type="entry name" value="Prot/Nucl_acid_deglycase"/>
</dbReference>
<dbReference type="Proteomes" id="UP000251800">
    <property type="component" value="Unassembled WGS sequence"/>
</dbReference>
<dbReference type="RefSeq" id="WP_109719670.1">
    <property type="nucleotide sequence ID" value="NZ_QEQK01000005.1"/>
</dbReference>
<dbReference type="OrthoDB" id="9803764at2"/>
<dbReference type="PANTHER" id="PTHR48094">
    <property type="entry name" value="PROTEIN/NUCLEIC ACID DEGLYCASE DJ-1-RELATED"/>
    <property type="match status" value="1"/>
</dbReference>
<gene>
    <name evidence="3" type="ORF">DEH80_06485</name>
</gene>
<keyword evidence="1" id="KW-0677">Repeat</keyword>
<comment type="caution">
    <text evidence="3">The sequence shown here is derived from an EMBL/GenBank/DDBJ whole genome shotgun (WGS) entry which is preliminary data.</text>
</comment>
<sequence length="184" mass="19093">MPTALVAIADGSEDIETVSIIDVLRRAEIDVTVASVMPGRPQVTAARGTRIEADMLIDACRDQLFDAIALPGGMPGAETLGNCDMLMDMAREQLDAGRVLGAICAAPAVALEPSGLLARKRVTCYPAFAERISSGTWLDEPVVRDGQLITSQGPGTAIAFGLALVGALVSAESAEQIGQQMLAA</sequence>
<evidence type="ECO:0000256" key="1">
    <source>
        <dbReference type="ARBA" id="ARBA00022737"/>
    </source>
</evidence>
<dbReference type="EMBL" id="QEQK01000005">
    <property type="protein sequence ID" value="PWN56475.1"/>
    <property type="molecule type" value="Genomic_DNA"/>
</dbReference>
<dbReference type="NCBIfam" id="TIGR01383">
    <property type="entry name" value="not_thiJ"/>
    <property type="match status" value="1"/>
</dbReference>
<dbReference type="FunFam" id="3.40.50.880:FF:000015">
    <property type="entry name" value="Protein DJ-1 homolog C"/>
    <property type="match status" value="1"/>
</dbReference>
<dbReference type="GO" id="GO:1903189">
    <property type="term" value="P:glyoxal metabolic process"/>
    <property type="evidence" value="ECO:0007669"/>
    <property type="project" value="TreeGrafter"/>
</dbReference>
<dbReference type="InterPro" id="IPR002818">
    <property type="entry name" value="DJ-1/PfpI"/>
</dbReference>
<dbReference type="CDD" id="cd03135">
    <property type="entry name" value="GATase1_DJ-1"/>
    <property type="match status" value="1"/>
</dbReference>
<dbReference type="AlphaFoldDB" id="A0A363UM26"/>
<dbReference type="InterPro" id="IPR029062">
    <property type="entry name" value="Class_I_gatase-like"/>
</dbReference>
<evidence type="ECO:0000313" key="4">
    <source>
        <dbReference type="Proteomes" id="UP000251800"/>
    </source>
</evidence>
<dbReference type="InterPro" id="IPR006287">
    <property type="entry name" value="DJ-1"/>
</dbReference>
<dbReference type="SUPFAM" id="SSF52317">
    <property type="entry name" value="Class I glutamine amidotransferase-like"/>
    <property type="match status" value="1"/>
</dbReference>